<protein>
    <submittedName>
        <fullName evidence="2">Uncharacterized protein</fullName>
    </submittedName>
</protein>
<feature type="region of interest" description="Disordered" evidence="1">
    <location>
        <begin position="397"/>
        <end position="439"/>
    </location>
</feature>
<reference evidence="2" key="1">
    <citation type="journal article" date="2019" name="bioRxiv">
        <title>The Genome of the Zebra Mussel, Dreissena polymorpha: A Resource for Invasive Species Research.</title>
        <authorList>
            <person name="McCartney M.A."/>
            <person name="Auch B."/>
            <person name="Kono T."/>
            <person name="Mallez S."/>
            <person name="Zhang Y."/>
            <person name="Obille A."/>
            <person name="Becker A."/>
            <person name="Abrahante J.E."/>
            <person name="Garbe J."/>
            <person name="Badalamenti J.P."/>
            <person name="Herman A."/>
            <person name="Mangelson H."/>
            <person name="Liachko I."/>
            <person name="Sullivan S."/>
            <person name="Sone E.D."/>
            <person name="Koren S."/>
            <person name="Silverstein K.A.T."/>
            <person name="Beckman K.B."/>
            <person name="Gohl D.M."/>
        </authorList>
    </citation>
    <scope>NUCLEOTIDE SEQUENCE</scope>
    <source>
        <strain evidence="2">Duluth1</strain>
        <tissue evidence="2">Whole animal</tissue>
    </source>
</reference>
<evidence type="ECO:0000313" key="3">
    <source>
        <dbReference type="Proteomes" id="UP000828390"/>
    </source>
</evidence>
<dbReference type="Proteomes" id="UP000828390">
    <property type="component" value="Unassembled WGS sequence"/>
</dbReference>
<feature type="compositionally biased region" description="Polar residues" evidence="1">
    <location>
        <begin position="411"/>
        <end position="427"/>
    </location>
</feature>
<organism evidence="2 3">
    <name type="scientific">Dreissena polymorpha</name>
    <name type="common">Zebra mussel</name>
    <name type="synonym">Mytilus polymorpha</name>
    <dbReference type="NCBI Taxonomy" id="45954"/>
    <lineage>
        <taxon>Eukaryota</taxon>
        <taxon>Metazoa</taxon>
        <taxon>Spiralia</taxon>
        <taxon>Lophotrochozoa</taxon>
        <taxon>Mollusca</taxon>
        <taxon>Bivalvia</taxon>
        <taxon>Autobranchia</taxon>
        <taxon>Heteroconchia</taxon>
        <taxon>Euheterodonta</taxon>
        <taxon>Imparidentia</taxon>
        <taxon>Neoheterodontei</taxon>
        <taxon>Myida</taxon>
        <taxon>Dreissenoidea</taxon>
        <taxon>Dreissenidae</taxon>
        <taxon>Dreissena</taxon>
    </lineage>
</organism>
<feature type="region of interest" description="Disordered" evidence="1">
    <location>
        <begin position="474"/>
        <end position="501"/>
    </location>
</feature>
<sequence>MLRTRTAQTDDTLFRWARTEMKRELVMSQSTYAKIAGIQSEIGRVVITRVAGSELEYKRTLNMYRKDAACAVNNIRREQIKMRMKLARYVRKLKQTRIEHIKLIRDQRKHDEDRALLEALHLRLKFEAAAKTPEPEDKVPTILSNDDFSRPDDHDIAEETLSQLSDTHMDFKGGPIYLQTTAHGSVEDLIREADDQLEDVHFKKSKHGNQKNRKPSVVFAPILPMINEDEKEVDEILEESEKQTVSQGVPDRFELKVWDDSMSVSSYGGRIKRKNDVSFSDIIKLKYSGVKNLFDLVHKLARKHGIQDVVEKVPDPRDNIVHRGATNDSFRLQAAVLYPMKYGYGAEEDAETSDRRISVSKSPAVSSIQEQDRASENGKDGVDYDLKAARLRRTSVESRRSLYLSGKHSLSVDSENPESLSDTSRTGSPRKLKSRDLSMPELVDKMSRIKIEQADRLSGSRRLENEMISNYNYLTPSYKPSSSKSSRSLPALKRDSEKENDRNVSWTQAFGLLRAIHSLEDIS</sequence>
<feature type="compositionally biased region" description="Basic and acidic residues" evidence="1">
    <location>
        <begin position="492"/>
        <end position="501"/>
    </location>
</feature>
<comment type="caution">
    <text evidence="2">The sequence shown here is derived from an EMBL/GenBank/DDBJ whole genome shotgun (WGS) entry which is preliminary data.</text>
</comment>
<dbReference type="OrthoDB" id="6141536at2759"/>
<feature type="compositionally biased region" description="Polar residues" evidence="1">
    <location>
        <begin position="359"/>
        <end position="369"/>
    </location>
</feature>
<gene>
    <name evidence="2" type="ORF">DPMN_102860</name>
</gene>
<proteinExistence type="predicted"/>
<accession>A0A9D4H8Y6</accession>
<keyword evidence="3" id="KW-1185">Reference proteome</keyword>
<feature type="region of interest" description="Disordered" evidence="1">
    <location>
        <begin position="349"/>
        <end position="381"/>
    </location>
</feature>
<feature type="compositionally biased region" description="Basic and acidic residues" evidence="1">
    <location>
        <begin position="370"/>
        <end position="381"/>
    </location>
</feature>
<evidence type="ECO:0000256" key="1">
    <source>
        <dbReference type="SAM" id="MobiDB-lite"/>
    </source>
</evidence>
<name>A0A9D4H8Y6_DREPO</name>
<dbReference type="AlphaFoldDB" id="A0A9D4H8Y6"/>
<feature type="compositionally biased region" description="Low complexity" evidence="1">
    <location>
        <begin position="474"/>
        <end position="491"/>
    </location>
</feature>
<dbReference type="EMBL" id="JAIWYP010000004">
    <property type="protein sequence ID" value="KAH3829633.1"/>
    <property type="molecule type" value="Genomic_DNA"/>
</dbReference>
<evidence type="ECO:0000313" key="2">
    <source>
        <dbReference type="EMBL" id="KAH3829633.1"/>
    </source>
</evidence>
<reference evidence="2" key="2">
    <citation type="submission" date="2020-11" db="EMBL/GenBank/DDBJ databases">
        <authorList>
            <person name="McCartney M.A."/>
            <person name="Auch B."/>
            <person name="Kono T."/>
            <person name="Mallez S."/>
            <person name="Becker A."/>
            <person name="Gohl D.M."/>
            <person name="Silverstein K.A.T."/>
            <person name="Koren S."/>
            <person name="Bechman K.B."/>
            <person name="Herman A."/>
            <person name="Abrahante J.E."/>
            <person name="Garbe J."/>
        </authorList>
    </citation>
    <scope>NUCLEOTIDE SEQUENCE</scope>
    <source>
        <strain evidence="2">Duluth1</strain>
        <tissue evidence="2">Whole animal</tissue>
    </source>
</reference>